<dbReference type="Proteomes" id="UP000030428">
    <property type="component" value="Unassembled WGS sequence"/>
</dbReference>
<name>A0A0A6P7G0_9GAMM</name>
<reference evidence="1 2" key="1">
    <citation type="journal article" date="2016" name="Front. Microbiol.">
        <title>Single-Cell (Meta-)Genomics of a Dimorphic Candidatus Thiomargarita nelsonii Reveals Genomic Plasticity.</title>
        <authorList>
            <person name="Flood B.E."/>
            <person name="Fliss P."/>
            <person name="Jones D.S."/>
            <person name="Dick G.J."/>
            <person name="Jain S."/>
            <person name="Kaster A.K."/>
            <person name="Winkel M."/>
            <person name="Mussmann M."/>
            <person name="Bailey J."/>
        </authorList>
    </citation>
    <scope>NUCLEOTIDE SEQUENCE [LARGE SCALE GENOMIC DNA]</scope>
    <source>
        <strain evidence="1">Hydrate Ridge</strain>
    </source>
</reference>
<dbReference type="AlphaFoldDB" id="A0A0A6P7G0"/>
<protein>
    <recommendedName>
        <fullName evidence="3">DUF4276 family protein</fullName>
    </recommendedName>
</protein>
<comment type="caution">
    <text evidence="1">The sequence shown here is derived from an EMBL/GenBank/DDBJ whole genome shotgun (WGS) entry which is preliminary data.</text>
</comment>
<organism evidence="1 2">
    <name type="scientific">Candidatus Thiomargarita nelsonii</name>
    <dbReference type="NCBI Taxonomy" id="1003181"/>
    <lineage>
        <taxon>Bacteria</taxon>
        <taxon>Pseudomonadati</taxon>
        <taxon>Pseudomonadota</taxon>
        <taxon>Gammaproteobacteria</taxon>
        <taxon>Thiotrichales</taxon>
        <taxon>Thiotrichaceae</taxon>
        <taxon>Thiomargarita</taxon>
    </lineage>
</organism>
<gene>
    <name evidence="1" type="ORF">PN36_06750</name>
</gene>
<evidence type="ECO:0000313" key="1">
    <source>
        <dbReference type="EMBL" id="KHD10557.1"/>
    </source>
</evidence>
<dbReference type="EMBL" id="JSZA02000019">
    <property type="protein sequence ID" value="KHD10557.1"/>
    <property type="molecule type" value="Genomic_DNA"/>
</dbReference>
<accession>A0A0A6P7G0</accession>
<sequence length="187" mass="21436">MIKIGFIVEGECEQLLIESAHFRLWATQHDLEICEPVINVRGNSNLCPKNIEPSITDCRNMANPNKIIVLTDLECEPCVMATKSRLNNENVDQIIVAKKALEAWFLADTVAMRRWLKNDDFPGENQPEQTTDMPWERLKEIAASYHKKKLGPGRKKKAFARKMIEQFNFSIERAASHPNCSSAKYFL</sequence>
<proteinExistence type="predicted"/>
<evidence type="ECO:0008006" key="3">
    <source>
        <dbReference type="Google" id="ProtNLM"/>
    </source>
</evidence>
<evidence type="ECO:0000313" key="2">
    <source>
        <dbReference type="Proteomes" id="UP000030428"/>
    </source>
</evidence>
<keyword evidence="2" id="KW-1185">Reference proteome</keyword>